<feature type="compositionally biased region" description="Basic and acidic residues" evidence="4">
    <location>
        <begin position="511"/>
        <end position="522"/>
    </location>
</feature>
<dbReference type="SUPFAM" id="SSF55874">
    <property type="entry name" value="ATPase domain of HSP90 chaperone/DNA topoisomerase II/histidine kinase"/>
    <property type="match status" value="1"/>
</dbReference>
<dbReference type="Gene3D" id="3.30.565.10">
    <property type="entry name" value="Histidine kinase-like ATPase, C-terminal domain"/>
    <property type="match status" value="1"/>
</dbReference>
<name>A0ABZ1IGX8_9PSEU</name>
<reference evidence="7 8" key="1">
    <citation type="journal article" date="2015" name="Int. J. Syst. Evol. Microbiol.">
        <title>Amycolatopsis rhabdoformis sp. nov., an actinomycete isolated from a tropical forest soil.</title>
        <authorList>
            <person name="Souza W.R."/>
            <person name="Silva R.E."/>
            <person name="Goodfellow M."/>
            <person name="Busarakam K."/>
            <person name="Figueiro F.S."/>
            <person name="Ferreira D."/>
            <person name="Rodrigues-Filho E."/>
            <person name="Moraes L.A.B."/>
            <person name="Zucchi T.D."/>
        </authorList>
    </citation>
    <scope>NUCLEOTIDE SEQUENCE [LARGE SCALE GENOMIC DNA]</scope>
    <source>
        <strain evidence="7 8">NCIMB 14900</strain>
    </source>
</reference>
<dbReference type="Proteomes" id="UP001330812">
    <property type="component" value="Chromosome"/>
</dbReference>
<dbReference type="InterPro" id="IPR029016">
    <property type="entry name" value="GAF-like_dom_sf"/>
</dbReference>
<keyword evidence="1" id="KW-0808">Transferase</keyword>
<evidence type="ECO:0000256" key="2">
    <source>
        <dbReference type="ARBA" id="ARBA00022777"/>
    </source>
</evidence>
<dbReference type="InterPro" id="IPR011712">
    <property type="entry name" value="Sig_transdc_His_kin_sub3_dim/P"/>
</dbReference>
<dbReference type="SUPFAM" id="SSF55781">
    <property type="entry name" value="GAF domain-like"/>
    <property type="match status" value="2"/>
</dbReference>
<dbReference type="EMBL" id="CP142149">
    <property type="protein sequence ID" value="WSE33721.1"/>
    <property type="molecule type" value="Genomic_DNA"/>
</dbReference>
<keyword evidence="8" id="KW-1185">Reference proteome</keyword>
<feature type="domain" description="Histidine kinase/HSP90-like ATPase" evidence="6">
    <location>
        <begin position="415"/>
        <end position="504"/>
    </location>
</feature>
<accession>A0ABZ1IGX8</accession>
<organism evidence="7 8">
    <name type="scientific">Amycolatopsis rhabdoformis</name>
    <dbReference type="NCBI Taxonomy" id="1448059"/>
    <lineage>
        <taxon>Bacteria</taxon>
        <taxon>Bacillati</taxon>
        <taxon>Actinomycetota</taxon>
        <taxon>Actinomycetes</taxon>
        <taxon>Pseudonocardiales</taxon>
        <taxon>Pseudonocardiaceae</taxon>
        <taxon>Amycolatopsis</taxon>
    </lineage>
</organism>
<dbReference type="Gene3D" id="1.20.5.1930">
    <property type="match status" value="1"/>
</dbReference>
<dbReference type="PANTHER" id="PTHR24421">
    <property type="entry name" value="NITRATE/NITRITE SENSOR PROTEIN NARX-RELATED"/>
    <property type="match status" value="1"/>
</dbReference>
<feature type="domain" description="GAF" evidence="5">
    <location>
        <begin position="34"/>
        <end position="142"/>
    </location>
</feature>
<dbReference type="Pfam" id="PF07730">
    <property type="entry name" value="HisKA_3"/>
    <property type="match status" value="1"/>
</dbReference>
<dbReference type="Gene3D" id="3.30.450.40">
    <property type="match status" value="3"/>
</dbReference>
<dbReference type="InterPro" id="IPR003594">
    <property type="entry name" value="HATPase_dom"/>
</dbReference>
<protein>
    <submittedName>
        <fullName evidence="7">GAF domain-containing protein</fullName>
    </submittedName>
</protein>
<evidence type="ECO:0000256" key="4">
    <source>
        <dbReference type="SAM" id="MobiDB-lite"/>
    </source>
</evidence>
<evidence type="ECO:0000259" key="5">
    <source>
        <dbReference type="SMART" id="SM00065"/>
    </source>
</evidence>
<dbReference type="InterPro" id="IPR003018">
    <property type="entry name" value="GAF"/>
</dbReference>
<dbReference type="Pfam" id="PF02518">
    <property type="entry name" value="HATPase_c"/>
    <property type="match status" value="1"/>
</dbReference>
<sequence length="530" mass="55728">MPDVDRESATLPAGPRDRLDALLTAVLGLSAGLELDGTLRRVVATAADLVDARYGALALLDADGTTTGFVVTELDHLDHASTAGRSSLAVALRARGTLLGRLYLTGKRSGGGFTEADEQALAALAAAAGIAVDNARLYEESRSRQRWLEATGEISAALLGGTEISEVLRLVASRAAGLTGAVDAVIAVPDTAGSLVVTVCEGPDADALTGRRIPVAGSTSGAVLRDHVPRSVSGLAVDLADGPRVDLGPALVVLLRSGESTAGVLLAVRAPGAARFAEQELQIVSAFADQASLALRDAENQAARRELDVVVDRDRIARDLHDHVVQRLFAVGLQMRDTLRHAGTPAVAARLGRHVDQLQEVIEEIRSAIFELHTAPGRGRGLRASLQHAITDTTGDSAIRTSVRMSGPLDRVPPVLAEHAEAVVREAVSNVLRHSRATELAVTVTFGEALVVEVTDTGVGLPPGVARSGLRNLEERAAESGGSFRVECPRAGGTRLVWTVPVRGEPTRAPGDSRRSIEDRRQAWPRAWPR</sequence>
<dbReference type="SMART" id="SM00065">
    <property type="entry name" value="GAF"/>
    <property type="match status" value="2"/>
</dbReference>
<keyword evidence="3" id="KW-0902">Two-component regulatory system</keyword>
<feature type="region of interest" description="Disordered" evidence="4">
    <location>
        <begin position="503"/>
        <end position="530"/>
    </location>
</feature>
<dbReference type="RefSeq" id="WP_326836520.1">
    <property type="nucleotide sequence ID" value="NZ_CP142149.1"/>
</dbReference>
<feature type="domain" description="GAF" evidence="5">
    <location>
        <begin position="163"/>
        <end position="305"/>
    </location>
</feature>
<gene>
    <name evidence="7" type="ORF">VSH64_16675</name>
</gene>
<dbReference type="CDD" id="cd16917">
    <property type="entry name" value="HATPase_UhpB-NarQ-NarX-like"/>
    <property type="match status" value="1"/>
</dbReference>
<dbReference type="InterPro" id="IPR036890">
    <property type="entry name" value="HATPase_C_sf"/>
</dbReference>
<dbReference type="Pfam" id="PF01590">
    <property type="entry name" value="GAF"/>
    <property type="match status" value="2"/>
</dbReference>
<evidence type="ECO:0000256" key="3">
    <source>
        <dbReference type="ARBA" id="ARBA00023012"/>
    </source>
</evidence>
<evidence type="ECO:0000256" key="1">
    <source>
        <dbReference type="ARBA" id="ARBA00022679"/>
    </source>
</evidence>
<proteinExistence type="predicted"/>
<evidence type="ECO:0000259" key="6">
    <source>
        <dbReference type="SMART" id="SM00387"/>
    </source>
</evidence>
<dbReference type="InterPro" id="IPR050482">
    <property type="entry name" value="Sensor_HK_TwoCompSys"/>
</dbReference>
<dbReference type="SMART" id="SM00387">
    <property type="entry name" value="HATPase_c"/>
    <property type="match status" value="1"/>
</dbReference>
<dbReference type="PANTHER" id="PTHR24421:SF56">
    <property type="entry name" value="OXYGEN SENSOR HISTIDINE KINASE RESPONSE REGULATOR DOST"/>
    <property type="match status" value="1"/>
</dbReference>
<evidence type="ECO:0000313" key="7">
    <source>
        <dbReference type="EMBL" id="WSE33721.1"/>
    </source>
</evidence>
<evidence type="ECO:0000313" key="8">
    <source>
        <dbReference type="Proteomes" id="UP001330812"/>
    </source>
</evidence>
<keyword evidence="2" id="KW-0418">Kinase</keyword>